<name>A0A1A8CXY3_NOTKA</name>
<dbReference type="EMBL" id="HADZ01020678">
    <property type="protein sequence ID" value="SBP84619.1"/>
    <property type="molecule type" value="Transcribed_RNA"/>
</dbReference>
<reference evidence="2" key="1">
    <citation type="submission" date="2016-05" db="EMBL/GenBank/DDBJ databases">
        <authorList>
            <person name="Lavstsen T."/>
            <person name="Jespersen J.S."/>
        </authorList>
    </citation>
    <scope>NUCLEOTIDE SEQUENCE</scope>
    <source>
        <tissue evidence="2">Brain</tissue>
    </source>
</reference>
<dbReference type="AlphaFoldDB" id="A0A1A8CXY3"/>
<reference evidence="2" key="2">
    <citation type="submission" date="2016-06" db="EMBL/GenBank/DDBJ databases">
        <title>The genome of a short-lived fish provides insights into sex chromosome evolution and the genetic control of aging.</title>
        <authorList>
            <person name="Reichwald K."/>
            <person name="Felder M."/>
            <person name="Petzold A."/>
            <person name="Koch P."/>
            <person name="Groth M."/>
            <person name="Platzer M."/>
        </authorList>
    </citation>
    <scope>NUCLEOTIDE SEQUENCE</scope>
    <source>
        <tissue evidence="2">Brain</tissue>
    </source>
</reference>
<feature type="region of interest" description="Disordered" evidence="1">
    <location>
        <begin position="1"/>
        <end position="56"/>
    </location>
</feature>
<feature type="compositionally biased region" description="Basic and acidic residues" evidence="1">
    <location>
        <begin position="1"/>
        <end position="51"/>
    </location>
</feature>
<organism evidence="2">
    <name type="scientific">Nothobranchius kadleci</name>
    <name type="common">African annual killifish</name>
    <dbReference type="NCBI Taxonomy" id="1051664"/>
    <lineage>
        <taxon>Eukaryota</taxon>
        <taxon>Metazoa</taxon>
        <taxon>Chordata</taxon>
        <taxon>Craniata</taxon>
        <taxon>Vertebrata</taxon>
        <taxon>Euteleostomi</taxon>
        <taxon>Actinopterygii</taxon>
        <taxon>Neopterygii</taxon>
        <taxon>Teleostei</taxon>
        <taxon>Neoteleostei</taxon>
        <taxon>Acanthomorphata</taxon>
        <taxon>Ovalentaria</taxon>
        <taxon>Atherinomorphae</taxon>
        <taxon>Cyprinodontiformes</taxon>
        <taxon>Nothobranchiidae</taxon>
        <taxon>Nothobranchius</taxon>
    </lineage>
</organism>
<accession>A0A1A8CXY3</accession>
<sequence length="101" mass="11911">MGETGRTCDTRRKEHQKETRERLTRTTKKKAEEQTLKSAISDHRITDRDQGKTINTEEQLIKTRHTNTCDTSEEDRRRCSKQVKVTRNTFMSEAIRALFNI</sequence>
<gene>
    <name evidence="2" type="primary">BX088712.2</name>
</gene>
<evidence type="ECO:0000256" key="1">
    <source>
        <dbReference type="SAM" id="MobiDB-lite"/>
    </source>
</evidence>
<proteinExistence type="predicted"/>
<evidence type="ECO:0000313" key="2">
    <source>
        <dbReference type="EMBL" id="SBP84619.1"/>
    </source>
</evidence>
<protein>
    <submittedName>
        <fullName evidence="2">Uncharacterized protein</fullName>
    </submittedName>
</protein>